<comment type="caution">
    <text evidence="1">The sequence shown here is derived from an EMBL/GenBank/DDBJ whole genome shotgun (WGS) entry which is preliminary data.</text>
</comment>
<reference evidence="1 2" key="1">
    <citation type="submission" date="2024-03" db="EMBL/GenBank/DDBJ databases">
        <title>Novel species of the genus Variovorax.</title>
        <authorList>
            <person name="Liu Q."/>
            <person name="Xin Y.-H."/>
        </authorList>
    </citation>
    <scope>NUCLEOTIDE SEQUENCE [LARGE SCALE GENOMIC DNA]</scope>
    <source>
        <strain evidence="1 2">KACC 18901</strain>
    </source>
</reference>
<name>A0ABU8X515_9BURK</name>
<dbReference type="EMBL" id="JBBKZS010000003">
    <property type="protein sequence ID" value="MEJ8854878.1"/>
    <property type="molecule type" value="Genomic_DNA"/>
</dbReference>
<dbReference type="RefSeq" id="WP_340334967.1">
    <property type="nucleotide sequence ID" value="NZ_JBBKZS010000003.1"/>
</dbReference>
<gene>
    <name evidence="1" type="ORF">WKW79_09885</name>
</gene>
<protein>
    <submittedName>
        <fullName evidence="1">Uncharacterized protein</fullName>
    </submittedName>
</protein>
<evidence type="ECO:0000313" key="1">
    <source>
        <dbReference type="EMBL" id="MEJ8854878.1"/>
    </source>
</evidence>
<dbReference type="Proteomes" id="UP001367030">
    <property type="component" value="Unassembled WGS sequence"/>
</dbReference>
<evidence type="ECO:0000313" key="2">
    <source>
        <dbReference type="Proteomes" id="UP001367030"/>
    </source>
</evidence>
<proteinExistence type="predicted"/>
<accession>A0ABU8X515</accession>
<sequence length="136" mass="12513">MTPASSPQSPLIRSLRRLAAGGTLLLAGLVLGGCAVGAGIGVPIVPGVSLNLGVGPGGPVIGVSTGWGPLGAGVSLNHLGQVFASAGAGVGVGAGGAGVGIGVGKSVLLHDPRTVPVNGPVIGTAALGSPGNPIAP</sequence>
<keyword evidence="2" id="KW-1185">Reference proteome</keyword>
<organism evidence="1 2">
    <name type="scientific">Variovorax robiniae</name>
    <dbReference type="NCBI Taxonomy" id="1836199"/>
    <lineage>
        <taxon>Bacteria</taxon>
        <taxon>Pseudomonadati</taxon>
        <taxon>Pseudomonadota</taxon>
        <taxon>Betaproteobacteria</taxon>
        <taxon>Burkholderiales</taxon>
        <taxon>Comamonadaceae</taxon>
        <taxon>Variovorax</taxon>
    </lineage>
</organism>